<dbReference type="Proteomes" id="UP000237839">
    <property type="component" value="Unassembled WGS sequence"/>
</dbReference>
<accession>A0A2S9GWM4</accession>
<protein>
    <submittedName>
        <fullName evidence="2">Uncharacterized protein</fullName>
    </submittedName>
</protein>
<feature type="region of interest" description="Disordered" evidence="1">
    <location>
        <begin position="96"/>
        <end position="145"/>
    </location>
</feature>
<evidence type="ECO:0000313" key="3">
    <source>
        <dbReference type="Proteomes" id="UP000237839"/>
    </source>
</evidence>
<evidence type="ECO:0000313" key="2">
    <source>
        <dbReference type="EMBL" id="PRC92122.1"/>
    </source>
</evidence>
<comment type="caution">
    <text evidence="2">The sequence shown here is derived from an EMBL/GenBank/DDBJ whole genome shotgun (WGS) entry which is preliminary data.</text>
</comment>
<feature type="compositionally biased region" description="Basic and acidic residues" evidence="1">
    <location>
        <begin position="99"/>
        <end position="145"/>
    </location>
</feature>
<reference evidence="2 3" key="1">
    <citation type="submission" date="2018-02" db="EMBL/GenBank/DDBJ databases">
        <title>Solimicrobium silvestre gen. nov., sp. nov., isolated from alpine forest soil.</title>
        <authorList>
            <person name="Margesin R."/>
            <person name="Albuquerque L."/>
            <person name="Zhang D.-C."/>
            <person name="Froufe H.J.C."/>
            <person name="Severino R."/>
            <person name="Roxo I."/>
            <person name="Egas C."/>
            <person name="Da Costa M.S."/>
        </authorList>
    </citation>
    <scope>NUCLEOTIDE SEQUENCE [LARGE SCALE GENOMIC DNA]</scope>
    <source>
        <strain evidence="2 3">S20-91</strain>
    </source>
</reference>
<proteinExistence type="predicted"/>
<sequence length="145" mass="17299">MTLIAAPLLAHAQVSINIGQPGFYGQIEIGNAPPPQVVYSAPVIVQAAPTQEAYPPMYLRVPEEHHRDWRRYCHEYNACNRQVYFVTNDWYNNSYAPHYAREHGHGHDHEYEERERERDRDHERDHGHDRDHEHERDHERDNERN</sequence>
<evidence type="ECO:0000256" key="1">
    <source>
        <dbReference type="SAM" id="MobiDB-lite"/>
    </source>
</evidence>
<dbReference type="AlphaFoldDB" id="A0A2S9GWM4"/>
<organism evidence="2 3">
    <name type="scientific">Solimicrobium silvestre</name>
    <dbReference type="NCBI Taxonomy" id="2099400"/>
    <lineage>
        <taxon>Bacteria</taxon>
        <taxon>Pseudomonadati</taxon>
        <taxon>Pseudomonadota</taxon>
        <taxon>Betaproteobacteria</taxon>
        <taxon>Burkholderiales</taxon>
        <taxon>Oxalobacteraceae</taxon>
        <taxon>Solimicrobium</taxon>
    </lineage>
</organism>
<gene>
    <name evidence="2" type="ORF">S2091_3257</name>
</gene>
<name>A0A2S9GWM4_9BURK</name>
<dbReference type="EMBL" id="PUGF01000016">
    <property type="protein sequence ID" value="PRC92122.1"/>
    <property type="molecule type" value="Genomic_DNA"/>
</dbReference>
<keyword evidence="3" id="KW-1185">Reference proteome</keyword>